<dbReference type="SUPFAM" id="SSF55729">
    <property type="entry name" value="Acyl-CoA N-acyltransferases (Nat)"/>
    <property type="match status" value="1"/>
</dbReference>
<name>A0A1I2B6Z6_9BACT</name>
<evidence type="ECO:0000313" key="3">
    <source>
        <dbReference type="Proteomes" id="UP000198598"/>
    </source>
</evidence>
<sequence length="63" mass="7340">MKETAETVIEYAFNTLTVQAIQASLQRDNQRSIKLLEKLSFRHSHEADSTDPDVLWYLLKMTN</sequence>
<dbReference type="InterPro" id="IPR000182">
    <property type="entry name" value="GNAT_dom"/>
</dbReference>
<keyword evidence="3" id="KW-1185">Reference proteome</keyword>
<dbReference type="Gene3D" id="3.40.630.30">
    <property type="match status" value="1"/>
</dbReference>
<keyword evidence="2" id="KW-0808">Transferase</keyword>
<dbReference type="InterPro" id="IPR016181">
    <property type="entry name" value="Acyl_CoA_acyltransferase"/>
</dbReference>
<dbReference type="GO" id="GO:0016747">
    <property type="term" value="F:acyltransferase activity, transferring groups other than amino-acyl groups"/>
    <property type="evidence" value="ECO:0007669"/>
    <property type="project" value="InterPro"/>
</dbReference>
<dbReference type="Pfam" id="PF13302">
    <property type="entry name" value="Acetyltransf_3"/>
    <property type="match status" value="1"/>
</dbReference>
<evidence type="ECO:0000313" key="2">
    <source>
        <dbReference type="EMBL" id="SFE51962.1"/>
    </source>
</evidence>
<reference evidence="2 3" key="1">
    <citation type="submission" date="2016-10" db="EMBL/GenBank/DDBJ databases">
        <authorList>
            <person name="de Groot N.N."/>
        </authorList>
    </citation>
    <scope>NUCLEOTIDE SEQUENCE [LARGE SCALE GENOMIC DNA]</scope>
    <source>
        <strain evidence="2 3">DSM 26130</strain>
    </source>
</reference>
<proteinExistence type="predicted"/>
<protein>
    <submittedName>
        <fullName evidence="2">Acetyltransferase (GNAT) domain-containing protein</fullName>
    </submittedName>
</protein>
<feature type="domain" description="N-acetyltransferase" evidence="1">
    <location>
        <begin position="1"/>
        <end position="42"/>
    </location>
</feature>
<accession>A0A1I2B6Z6</accession>
<dbReference type="Proteomes" id="UP000198598">
    <property type="component" value="Unassembled WGS sequence"/>
</dbReference>
<dbReference type="AlphaFoldDB" id="A0A1I2B6Z6"/>
<dbReference type="EMBL" id="FOLQ01000015">
    <property type="protein sequence ID" value="SFE51962.1"/>
    <property type="molecule type" value="Genomic_DNA"/>
</dbReference>
<evidence type="ECO:0000259" key="1">
    <source>
        <dbReference type="Pfam" id="PF13302"/>
    </source>
</evidence>
<gene>
    <name evidence="2" type="ORF">SAMN05216167_11512</name>
</gene>
<organism evidence="2 3">
    <name type="scientific">Spirosoma endophyticum</name>
    <dbReference type="NCBI Taxonomy" id="662367"/>
    <lineage>
        <taxon>Bacteria</taxon>
        <taxon>Pseudomonadati</taxon>
        <taxon>Bacteroidota</taxon>
        <taxon>Cytophagia</taxon>
        <taxon>Cytophagales</taxon>
        <taxon>Cytophagaceae</taxon>
        <taxon>Spirosoma</taxon>
    </lineage>
</organism>